<proteinExistence type="predicted"/>
<dbReference type="Proteomes" id="UP001240447">
    <property type="component" value="Unassembled WGS sequence"/>
</dbReference>
<comment type="caution">
    <text evidence="1">The sequence shown here is derived from an EMBL/GenBank/DDBJ whole genome shotgun (WGS) entry which is preliminary data.</text>
</comment>
<evidence type="ECO:0000313" key="2">
    <source>
        <dbReference type="Proteomes" id="UP001240447"/>
    </source>
</evidence>
<gene>
    <name evidence="1" type="ORF">J2S59_000871</name>
</gene>
<keyword evidence="2" id="KW-1185">Reference proteome</keyword>
<dbReference type="EMBL" id="JAUSQM010000001">
    <property type="protein sequence ID" value="MDP9821062.1"/>
    <property type="molecule type" value="Genomic_DNA"/>
</dbReference>
<reference evidence="1 2" key="1">
    <citation type="submission" date="2023-07" db="EMBL/GenBank/DDBJ databases">
        <title>Sequencing the genomes of 1000 actinobacteria strains.</title>
        <authorList>
            <person name="Klenk H.-P."/>
        </authorList>
    </citation>
    <scope>NUCLEOTIDE SEQUENCE [LARGE SCALE GENOMIC DNA]</scope>
    <source>
        <strain evidence="1 2">GD13</strain>
    </source>
</reference>
<sequence length="313" mass="34709">MTRFHLGKNGPAPCNANDRACPLGGEHFDTEEDAFDAYDFDNYDRDDTLMPALEAEASASGVEALAEQKATVEDAQRWLADDDAIRDGRSVEAVVPFLHPDGRPAMEIKWSAKNGDVWQHSTLARGDLAERLGPMAEADQEGLVAKLNETPAPTPAEDLSALKDMPVEWAEEFLDKDPSTMSAAEANHWWDARRKVVLEARSLVKQARTDPTVRNHAQFKTIEAMAKLSTDPSHHPGGRPRASVRSIQKEAVHAMRAMEATRHGFSTLGKTPKELPPEVIEAIKKNYLKLEGEPFTGSVGELMAWWQKNKHRV</sequence>
<dbReference type="RefSeq" id="WP_306824843.1">
    <property type="nucleotide sequence ID" value="NZ_JAUSQM010000001.1"/>
</dbReference>
<evidence type="ECO:0000313" key="1">
    <source>
        <dbReference type="EMBL" id="MDP9821062.1"/>
    </source>
</evidence>
<name>A0ABT9NKW1_9ACTN</name>
<organism evidence="1 2">
    <name type="scientific">Nocardioides massiliensis</name>
    <dbReference type="NCBI Taxonomy" id="1325935"/>
    <lineage>
        <taxon>Bacteria</taxon>
        <taxon>Bacillati</taxon>
        <taxon>Actinomycetota</taxon>
        <taxon>Actinomycetes</taxon>
        <taxon>Propionibacteriales</taxon>
        <taxon>Nocardioidaceae</taxon>
        <taxon>Nocardioides</taxon>
    </lineage>
</organism>
<protein>
    <submittedName>
        <fullName evidence="1">Uncharacterized protein</fullName>
    </submittedName>
</protein>
<accession>A0ABT9NKW1</accession>